<dbReference type="SUPFAM" id="SSF63380">
    <property type="entry name" value="Riboflavin synthase domain-like"/>
    <property type="match status" value="1"/>
</dbReference>
<dbReference type="Pfam" id="PF08030">
    <property type="entry name" value="NAD_binding_6"/>
    <property type="match status" value="1"/>
</dbReference>
<sequence length="945" mass="102196">MAHSPALIADHTRLVRRLAVHKASGLVVRTAGASNATGGALLAAAAGGASGSAVGGGNEAISEDLNIALALAVALFLLWAAPSAANWFASGRYRAGWMLSARQAGAPSMLRTASTRRREGGIGEKSDAKAREAVVDIVERKLPLRVDPVGKLSATLRGWYNRVLLPEAPLFGLTWGQVAVCLAYEAIVVFCLFYKCLDHKSNPRRSGDICMASLPAIFLLASKNSLLSLIGKGYEKLNFLHRVAGRLAILGGLLHTLFYLLKTPFRPSSVVHVSGLVCTVACVLILVTSVSWFRRRFYQAFLVSHIAGWISLIVALNFHVPALARPYTVFVLVIYGSDVLIRICKTRLSSASIVTLPGGFTMLQSHRLATGWRAGQHVWIRTWKAAGWYRGWETHPFTIANAPAGESPLNGTHNLTLLIKNDGDWVGKLYDSAGGKTVPSEAKTIHCAFEGPYGGPIYTDFINAHAVVLIAAGSGMTFAASLFEELVHLATVGRTSVRNVTLVWTVKTLDALECYQGFLTGLMHAAREKTCLNVRIMLHGSLPSPIPSATVMLSRPSFPDVVSLATDEVLASVQRKGMPRGGGIVVGTCGPRQLVRDVRKAVAGVDSTKALGVGGITLHSETFGCACAGASVHDLPEELVSSILSHFADSSSVDLDTLKACSLVHSSWRDPAQRLLWECGAELYTEEDVRSWTRTRTRRRCGPREIAVHAYGDRKELKRLLDGCAGVRWLMLATPNRDIDPKILAHPALEELSTLIVQGWLMQSPPTLAFPFRLRSLVVADLSFKSRYLASFLATVAKSDNASLRSISLPACSKHAHPEVAASLLHFAPTLDHLGLSIGTTDDATPYGELLDACSTLNSLECTSLPVPLLDHLPPSLAILATTEDAQHISVAALGAALERCAKMRRLYFACSRKEWKEVEGGSRLLEEVERRGIDWRFQGEDEEE</sequence>
<evidence type="ECO:0000256" key="3">
    <source>
        <dbReference type="ARBA" id="ARBA00022982"/>
    </source>
</evidence>
<feature type="transmembrane region" description="Helical" evidence="8">
    <location>
        <begin position="175"/>
        <end position="197"/>
    </location>
</feature>
<accession>A0AAV5G568</accession>
<dbReference type="SFLD" id="SFLDS00052">
    <property type="entry name" value="Ferric_Reductase_Domain"/>
    <property type="match status" value="1"/>
</dbReference>
<keyword evidence="3" id="KW-0249">Electron transport</keyword>
<dbReference type="CDD" id="cd06186">
    <property type="entry name" value="NOX_Duox_like_FAD_NADP"/>
    <property type="match status" value="1"/>
</dbReference>
<dbReference type="InterPro" id="IPR039261">
    <property type="entry name" value="FNR_nucleotide-bd"/>
</dbReference>
<comment type="caution">
    <text evidence="10">The sequence shown here is derived from an EMBL/GenBank/DDBJ whole genome shotgun (WGS) entry which is preliminary data.</text>
</comment>
<evidence type="ECO:0000259" key="9">
    <source>
        <dbReference type="PROSITE" id="PS51384"/>
    </source>
</evidence>
<dbReference type="InterPro" id="IPR013121">
    <property type="entry name" value="Fe_red_NAD-bd_6"/>
</dbReference>
<gene>
    <name evidence="10" type="ORF">Rhopal_000601-T1</name>
</gene>
<feature type="transmembrane region" description="Helical" evidence="8">
    <location>
        <begin position="243"/>
        <end position="261"/>
    </location>
</feature>
<keyword evidence="4 8" id="KW-1133">Transmembrane helix</keyword>
<dbReference type="GO" id="GO:0033215">
    <property type="term" value="P:reductive iron assimilation"/>
    <property type="evidence" value="ECO:0007669"/>
    <property type="project" value="TreeGrafter"/>
</dbReference>
<dbReference type="InterPro" id="IPR050369">
    <property type="entry name" value="RBOH/FRE"/>
</dbReference>
<feature type="transmembrane region" description="Helical" evidence="8">
    <location>
        <begin position="273"/>
        <end position="293"/>
    </location>
</feature>
<evidence type="ECO:0000256" key="6">
    <source>
        <dbReference type="ARBA" id="ARBA00023065"/>
    </source>
</evidence>
<evidence type="ECO:0000313" key="11">
    <source>
        <dbReference type="Proteomes" id="UP001342314"/>
    </source>
</evidence>
<dbReference type="InterPro" id="IPR013130">
    <property type="entry name" value="Fe3_Rdtase_TM_dom"/>
</dbReference>
<dbReference type="PANTHER" id="PTHR11972:SF200">
    <property type="entry name" value="FAD-BINDING FR-TYPE DOMAIN-CONTAINING PROTEIN"/>
    <property type="match status" value="1"/>
</dbReference>
<organism evidence="10 11">
    <name type="scientific">Rhodotorula paludigena</name>
    <dbReference type="NCBI Taxonomy" id="86838"/>
    <lineage>
        <taxon>Eukaryota</taxon>
        <taxon>Fungi</taxon>
        <taxon>Dikarya</taxon>
        <taxon>Basidiomycota</taxon>
        <taxon>Pucciniomycotina</taxon>
        <taxon>Microbotryomycetes</taxon>
        <taxon>Sporidiobolales</taxon>
        <taxon>Sporidiobolaceae</taxon>
        <taxon>Rhodotorula</taxon>
    </lineage>
</organism>
<dbReference type="InterPro" id="IPR013112">
    <property type="entry name" value="FAD-bd_8"/>
</dbReference>
<keyword evidence="2 8" id="KW-0812">Transmembrane</keyword>
<feature type="transmembrane region" description="Helical" evidence="8">
    <location>
        <begin position="67"/>
        <end position="89"/>
    </location>
</feature>
<keyword evidence="6" id="KW-0406">Ion transport</keyword>
<evidence type="ECO:0000256" key="7">
    <source>
        <dbReference type="ARBA" id="ARBA00023136"/>
    </source>
</evidence>
<comment type="subcellular location">
    <subcellularLocation>
        <location evidence="1">Membrane</location>
        <topology evidence="1">Multi-pass membrane protein</topology>
    </subcellularLocation>
</comment>
<feature type="transmembrane region" description="Helical" evidence="8">
    <location>
        <begin position="299"/>
        <end position="320"/>
    </location>
</feature>
<evidence type="ECO:0000256" key="2">
    <source>
        <dbReference type="ARBA" id="ARBA00022692"/>
    </source>
</evidence>
<reference evidence="10 11" key="1">
    <citation type="submission" date="2021-12" db="EMBL/GenBank/DDBJ databases">
        <title>High titer production of polyol ester of fatty acids by Rhodotorula paludigena BS15 towards product separation-free biomass refinery.</title>
        <authorList>
            <person name="Mano J."/>
            <person name="Ono H."/>
            <person name="Tanaka T."/>
            <person name="Naito K."/>
            <person name="Sushida H."/>
            <person name="Ike M."/>
            <person name="Tokuyasu K."/>
            <person name="Kitaoka M."/>
        </authorList>
    </citation>
    <scope>NUCLEOTIDE SEQUENCE [LARGE SCALE GENOMIC DNA]</scope>
    <source>
        <strain evidence="10 11">BS15</strain>
    </source>
</reference>
<dbReference type="GO" id="GO:0005886">
    <property type="term" value="C:plasma membrane"/>
    <property type="evidence" value="ECO:0007669"/>
    <property type="project" value="TreeGrafter"/>
</dbReference>
<dbReference type="PROSITE" id="PS51384">
    <property type="entry name" value="FAD_FR"/>
    <property type="match status" value="1"/>
</dbReference>
<dbReference type="PANTHER" id="PTHR11972">
    <property type="entry name" value="NADPH OXIDASE"/>
    <property type="match status" value="1"/>
</dbReference>
<evidence type="ECO:0000256" key="8">
    <source>
        <dbReference type="SAM" id="Phobius"/>
    </source>
</evidence>
<name>A0AAV5G568_9BASI</name>
<feature type="domain" description="FAD-binding FR-type" evidence="9">
    <location>
        <begin position="307"/>
        <end position="459"/>
    </location>
</feature>
<keyword evidence="7 8" id="KW-0472">Membrane</keyword>
<evidence type="ECO:0000256" key="1">
    <source>
        <dbReference type="ARBA" id="ARBA00004141"/>
    </source>
</evidence>
<evidence type="ECO:0000256" key="5">
    <source>
        <dbReference type="ARBA" id="ARBA00023002"/>
    </source>
</evidence>
<dbReference type="InterPro" id="IPR017927">
    <property type="entry name" value="FAD-bd_FR_type"/>
</dbReference>
<keyword evidence="6" id="KW-0813">Transport</keyword>
<keyword evidence="5" id="KW-0560">Oxidoreductase</keyword>
<dbReference type="InterPro" id="IPR017938">
    <property type="entry name" value="Riboflavin_synthase-like_b-brl"/>
</dbReference>
<dbReference type="Pfam" id="PF01794">
    <property type="entry name" value="Ferric_reduct"/>
    <property type="match status" value="1"/>
</dbReference>
<dbReference type="Proteomes" id="UP001342314">
    <property type="component" value="Unassembled WGS sequence"/>
</dbReference>
<keyword evidence="11" id="KW-1185">Reference proteome</keyword>
<evidence type="ECO:0000313" key="10">
    <source>
        <dbReference type="EMBL" id="GJN87646.1"/>
    </source>
</evidence>
<dbReference type="AlphaFoldDB" id="A0AAV5G568"/>
<dbReference type="Pfam" id="PF08022">
    <property type="entry name" value="FAD_binding_8"/>
    <property type="match status" value="1"/>
</dbReference>
<protein>
    <recommendedName>
        <fullName evidence="9">FAD-binding FR-type domain-containing protein</fullName>
    </recommendedName>
</protein>
<dbReference type="SFLD" id="SFLDG01168">
    <property type="entry name" value="Ferric_reductase_subgroup_(FRE"/>
    <property type="match status" value="1"/>
</dbReference>
<dbReference type="Gene3D" id="3.40.50.80">
    <property type="entry name" value="Nucleotide-binding domain of ferredoxin-NADP reductase (FNR) module"/>
    <property type="match status" value="1"/>
</dbReference>
<dbReference type="SUPFAM" id="SSF52343">
    <property type="entry name" value="Ferredoxin reductase-like, C-terminal NADP-linked domain"/>
    <property type="match status" value="1"/>
</dbReference>
<dbReference type="GO" id="GO:0000293">
    <property type="term" value="F:ferric-chelate reductase activity"/>
    <property type="evidence" value="ECO:0007669"/>
    <property type="project" value="TreeGrafter"/>
</dbReference>
<feature type="transmembrane region" description="Helical" evidence="8">
    <location>
        <begin position="209"/>
        <end position="231"/>
    </location>
</feature>
<dbReference type="EMBL" id="BQKY01000001">
    <property type="protein sequence ID" value="GJN87646.1"/>
    <property type="molecule type" value="Genomic_DNA"/>
</dbReference>
<evidence type="ECO:0000256" key="4">
    <source>
        <dbReference type="ARBA" id="ARBA00022989"/>
    </source>
</evidence>
<proteinExistence type="predicted"/>